<sequence>MKTSLWLLEWRWAAVMELASSCSMRAVLAIASSELQVYPGLLAAAVVLGFLLGMVGGVLLYIFVLQSALQRKEICSDETDDDSDSEDTEDSQSYKSNQEIVEERGAKGGPLPFHEENETSLNSNIAAFALKARVIYPINQKFRPLADGSSQPSLLECMRQRNQTKREKEDFVLSGSELLDQKGESDCFPQKYSPSNPTTCEDNKIVPMVTFFSEVLVHTGPDAELGLYRLSLQTLRSLDTELRQEKYMMFLQLLRIELNDLYLKEKIDEKFYRDFLSTQEKELEKLKKTEQPMLPGATNKKDSEHRYTLEETERDECNYFQYTICQLSGFLQQIESARLYLLTHSKLPKITVQEIMRSISKKMSHVESLLTDCLTFQVMVILDKLLSWEFMAKNLLSLKWLVQQENKDKLKMVTSMLNILARDGVLAFWQKEDIVARLQSSVQDSVDKYIHECAKQTKELILEMKRSHRTLVKRLEETQRQEAVNTKDQAGEMLAAAEFLQSFHELAEQHRKIRNDVQDEEDHNDVKAVTELWEKLHSASSRTLDKLIKELFTETLPKLTGVSLPAMESLRSRLQQDVTARKQTAEEERKQHLQQFQEKLAQMKQVWLDEQVLNSVRQKHLVEKQEKIIQGFLLRQSGLDEKLAKHIVLEHKVALQSMVRQLSLRQFSLMILKEMKLFKTKCLLDELGEQRMKEPPIWDQYEDENVKLQHNLMSKFSKEQEKLCHEAEIFSHQQLAAESKAFMDILQHHMEQVIGRVLTQQARACSLREDQDDNTEKLKNLLVERATESVYVTMEGTTNLIQNYYQQMEEIMDVYRKDKRNQLRLMQETFKRQKLSDEKELEDNLNTDLANVKTIPLLPRRIQTQLLLQQKRTRYMLLLEEEANMDFLKQRTVLLHQLKEQVDKHLKLAEQTFMFQLAALARVSQANWTTLEKKFLSGATSGTHKRKEPRNPLSPHQTESDAT</sequence>
<evidence type="ECO:0000256" key="3">
    <source>
        <dbReference type="ARBA" id="ARBA00022475"/>
    </source>
</evidence>
<name>A0A401NZ80_SCYTO</name>
<keyword evidence="6 12" id="KW-1133">Transmembrane helix</keyword>
<protein>
    <recommendedName>
        <fullName evidence="15">Ellis-van Creveld syndrome protein</fullName>
    </recommendedName>
</protein>
<evidence type="ECO:0008006" key="15">
    <source>
        <dbReference type="Google" id="ProtNLM"/>
    </source>
</evidence>
<dbReference type="OrthoDB" id="8910527at2759"/>
<feature type="compositionally biased region" description="Acidic residues" evidence="11">
    <location>
        <begin position="76"/>
        <end position="90"/>
    </location>
</feature>
<reference evidence="13 14" key="1">
    <citation type="journal article" date="2018" name="Nat. Ecol. Evol.">
        <title>Shark genomes provide insights into elasmobranch evolution and the origin of vertebrates.</title>
        <authorList>
            <person name="Hara Y"/>
            <person name="Yamaguchi K"/>
            <person name="Onimaru K"/>
            <person name="Kadota M"/>
            <person name="Koyanagi M"/>
            <person name="Keeley SD"/>
            <person name="Tatsumi K"/>
            <person name="Tanaka K"/>
            <person name="Motone F"/>
            <person name="Kageyama Y"/>
            <person name="Nozu R"/>
            <person name="Adachi N"/>
            <person name="Nishimura O"/>
            <person name="Nakagawa R"/>
            <person name="Tanegashima C"/>
            <person name="Kiyatake I"/>
            <person name="Matsumoto R"/>
            <person name="Murakumo K"/>
            <person name="Nishida K"/>
            <person name="Terakita A"/>
            <person name="Kuratani S"/>
            <person name="Sato K"/>
            <person name="Hyodo S Kuraku.S."/>
        </authorList>
    </citation>
    <scope>NUCLEOTIDE SEQUENCE [LARGE SCALE GENOMIC DNA]</scope>
</reference>
<dbReference type="InterPro" id="IPR026501">
    <property type="entry name" value="Limbin/EVC"/>
</dbReference>
<comment type="subcellular location">
    <subcellularLocation>
        <location evidence="2">Cell membrane</location>
        <topology evidence="2">Single-pass membrane protein</topology>
    </subcellularLocation>
    <subcellularLocation>
        <location evidence="1">Cytoplasm</location>
        <location evidence="1">Cytoskeleton</location>
        <location evidence="1">Cilium basal body</location>
    </subcellularLocation>
</comment>
<dbReference type="AlphaFoldDB" id="A0A401NZ80"/>
<evidence type="ECO:0000256" key="4">
    <source>
        <dbReference type="ARBA" id="ARBA00022490"/>
    </source>
</evidence>
<feature type="transmembrane region" description="Helical" evidence="12">
    <location>
        <begin position="37"/>
        <end position="64"/>
    </location>
</feature>
<keyword evidence="3" id="KW-1003">Cell membrane</keyword>
<dbReference type="EMBL" id="BFAA01001488">
    <property type="protein sequence ID" value="GCB66212.1"/>
    <property type="molecule type" value="Genomic_DNA"/>
</dbReference>
<evidence type="ECO:0000256" key="1">
    <source>
        <dbReference type="ARBA" id="ARBA00004120"/>
    </source>
</evidence>
<organism evidence="13 14">
    <name type="scientific">Scyliorhinus torazame</name>
    <name type="common">Cloudy catshark</name>
    <name type="synonym">Catulus torazame</name>
    <dbReference type="NCBI Taxonomy" id="75743"/>
    <lineage>
        <taxon>Eukaryota</taxon>
        <taxon>Metazoa</taxon>
        <taxon>Chordata</taxon>
        <taxon>Craniata</taxon>
        <taxon>Vertebrata</taxon>
        <taxon>Chondrichthyes</taxon>
        <taxon>Elasmobranchii</taxon>
        <taxon>Galeomorphii</taxon>
        <taxon>Galeoidea</taxon>
        <taxon>Carcharhiniformes</taxon>
        <taxon>Scyliorhinidae</taxon>
        <taxon>Scyliorhinus</taxon>
    </lineage>
</organism>
<dbReference type="PANTHER" id="PTHR16795">
    <property type="entry name" value="LIMBIN/ELLIS-VAN CREVELD PROTEIN"/>
    <property type="match status" value="1"/>
</dbReference>
<dbReference type="Proteomes" id="UP000288216">
    <property type="component" value="Unassembled WGS sequence"/>
</dbReference>
<evidence type="ECO:0000256" key="11">
    <source>
        <dbReference type="SAM" id="MobiDB-lite"/>
    </source>
</evidence>
<feature type="transmembrane region" description="Helical" evidence="12">
    <location>
        <begin position="12"/>
        <end position="31"/>
    </location>
</feature>
<evidence type="ECO:0000256" key="8">
    <source>
        <dbReference type="ARBA" id="ARBA00023212"/>
    </source>
</evidence>
<keyword evidence="4" id="KW-0963">Cytoplasm</keyword>
<keyword evidence="9" id="KW-0966">Cell projection</keyword>
<accession>A0A401NZ80</accession>
<evidence type="ECO:0000256" key="6">
    <source>
        <dbReference type="ARBA" id="ARBA00022989"/>
    </source>
</evidence>
<evidence type="ECO:0000256" key="7">
    <source>
        <dbReference type="ARBA" id="ARBA00023136"/>
    </source>
</evidence>
<dbReference type="GO" id="GO:0060170">
    <property type="term" value="C:ciliary membrane"/>
    <property type="evidence" value="ECO:0007669"/>
    <property type="project" value="TreeGrafter"/>
</dbReference>
<keyword evidence="8" id="KW-0206">Cytoskeleton</keyword>
<feature type="region of interest" description="Disordered" evidence="11">
    <location>
        <begin position="76"/>
        <end position="98"/>
    </location>
</feature>
<keyword evidence="7 12" id="KW-0472">Membrane</keyword>
<feature type="coiled-coil region" evidence="10">
    <location>
        <begin position="575"/>
        <end position="602"/>
    </location>
</feature>
<feature type="compositionally biased region" description="Polar residues" evidence="11">
    <location>
        <begin position="954"/>
        <end position="963"/>
    </location>
</feature>
<evidence type="ECO:0000256" key="5">
    <source>
        <dbReference type="ARBA" id="ARBA00022692"/>
    </source>
</evidence>
<feature type="region of interest" description="Disordered" evidence="11">
    <location>
        <begin position="939"/>
        <end position="963"/>
    </location>
</feature>
<evidence type="ECO:0000313" key="14">
    <source>
        <dbReference type="Proteomes" id="UP000288216"/>
    </source>
</evidence>
<dbReference type="GO" id="GO:0098797">
    <property type="term" value="C:plasma membrane protein complex"/>
    <property type="evidence" value="ECO:0007669"/>
    <property type="project" value="TreeGrafter"/>
</dbReference>
<gene>
    <name evidence="13" type="ORF">scyTo_0004927</name>
</gene>
<evidence type="ECO:0000256" key="12">
    <source>
        <dbReference type="SAM" id="Phobius"/>
    </source>
</evidence>
<dbReference type="GO" id="GO:0007224">
    <property type="term" value="P:smoothened signaling pathway"/>
    <property type="evidence" value="ECO:0007669"/>
    <property type="project" value="InterPro"/>
</dbReference>
<dbReference type="STRING" id="75743.A0A401NZ80"/>
<evidence type="ECO:0000256" key="9">
    <source>
        <dbReference type="ARBA" id="ARBA00023273"/>
    </source>
</evidence>
<proteinExistence type="predicted"/>
<dbReference type="OMA" id="KDGQVWS"/>
<keyword evidence="10" id="KW-0175">Coiled coil</keyword>
<keyword evidence="14" id="KW-1185">Reference proteome</keyword>
<evidence type="ECO:0000256" key="2">
    <source>
        <dbReference type="ARBA" id="ARBA00004162"/>
    </source>
</evidence>
<evidence type="ECO:0000256" key="10">
    <source>
        <dbReference type="SAM" id="Coils"/>
    </source>
</evidence>
<comment type="caution">
    <text evidence="13">The sequence shown here is derived from an EMBL/GenBank/DDBJ whole genome shotgun (WGS) entry which is preliminary data.</text>
</comment>
<evidence type="ECO:0000313" key="13">
    <source>
        <dbReference type="EMBL" id="GCB66212.1"/>
    </source>
</evidence>
<dbReference type="PANTHER" id="PTHR16795:SF13">
    <property type="entry name" value="EVC COMPLEX MEMBER EVC"/>
    <property type="match status" value="1"/>
</dbReference>
<keyword evidence="5 12" id="KW-0812">Transmembrane</keyword>